<evidence type="ECO:0000313" key="2">
    <source>
        <dbReference type="EMBL" id="EJR71556.1"/>
    </source>
</evidence>
<dbReference type="EMBL" id="AHFG01000031">
    <property type="protein sequence ID" value="EJR71556.1"/>
    <property type="molecule type" value="Genomic_DNA"/>
</dbReference>
<comment type="caution">
    <text evidence="2">The sequence shown here is derived from an EMBL/GenBank/DDBJ whole genome shotgun (WGS) entry which is preliminary data.</text>
</comment>
<dbReference type="RefSeq" id="WP_000490954.1">
    <property type="nucleotide sequence ID" value="NZ_JH791881.1"/>
</dbReference>
<reference evidence="2 3" key="1">
    <citation type="submission" date="2012-04" db="EMBL/GenBank/DDBJ databases">
        <title>The Genome Sequence of Bacillus cereus VD154.</title>
        <authorList>
            <consortium name="The Broad Institute Genome Sequencing Platform"/>
            <consortium name="The Broad Institute Genome Sequencing Center for Infectious Disease"/>
            <person name="Feldgarden M."/>
            <person name="Van der Auwera G.A."/>
            <person name="Mahillon J."/>
            <person name="Duprez V."/>
            <person name="Timmery S."/>
            <person name="Mattelet C."/>
            <person name="Dierick K."/>
            <person name="Sun M."/>
            <person name="Yu Z."/>
            <person name="Zhu L."/>
            <person name="Hu X."/>
            <person name="Shank E.B."/>
            <person name="Swiecicka I."/>
            <person name="Hansen B.M."/>
            <person name="Andrup L."/>
            <person name="Young S.K."/>
            <person name="Zeng Q."/>
            <person name="Gargeya S."/>
            <person name="Fitzgerald M."/>
            <person name="Haas B."/>
            <person name="Abouelleil A."/>
            <person name="Alvarado L."/>
            <person name="Arachchi H.M."/>
            <person name="Berlin A."/>
            <person name="Chapman S.B."/>
            <person name="Goldberg J."/>
            <person name="Griggs A."/>
            <person name="Gujja S."/>
            <person name="Hansen M."/>
            <person name="Howarth C."/>
            <person name="Imamovic A."/>
            <person name="Larimer J."/>
            <person name="McCowen C."/>
            <person name="Montmayeur A."/>
            <person name="Murphy C."/>
            <person name="Neiman D."/>
            <person name="Pearson M."/>
            <person name="Priest M."/>
            <person name="Roberts A."/>
            <person name="Saif S."/>
            <person name="Shea T."/>
            <person name="Sisk P."/>
            <person name="Sykes S."/>
            <person name="Wortman J."/>
            <person name="Nusbaum C."/>
            <person name="Birren B."/>
        </authorList>
    </citation>
    <scope>NUCLEOTIDE SEQUENCE [LARGE SCALE GENOMIC DNA]</scope>
    <source>
        <strain evidence="2 3">VD154</strain>
    </source>
</reference>
<gene>
    <name evidence="2" type="ORF">IK5_03022</name>
</gene>
<accession>A0A9W5KXD2</accession>
<evidence type="ECO:0000256" key="1">
    <source>
        <dbReference type="SAM" id="Phobius"/>
    </source>
</evidence>
<dbReference type="Proteomes" id="UP000006967">
    <property type="component" value="Unassembled WGS sequence"/>
</dbReference>
<protein>
    <submittedName>
        <fullName evidence="2">Uncharacterized protein</fullName>
    </submittedName>
</protein>
<keyword evidence="1" id="KW-1133">Transmembrane helix</keyword>
<keyword evidence="1" id="KW-0812">Transmembrane</keyword>
<evidence type="ECO:0000313" key="3">
    <source>
        <dbReference type="Proteomes" id="UP000006967"/>
    </source>
</evidence>
<organism evidence="2 3">
    <name type="scientific">Bacillus cereus VD154</name>
    <dbReference type="NCBI Taxonomy" id="1053238"/>
    <lineage>
        <taxon>Bacteria</taxon>
        <taxon>Bacillati</taxon>
        <taxon>Bacillota</taxon>
        <taxon>Bacilli</taxon>
        <taxon>Bacillales</taxon>
        <taxon>Bacillaceae</taxon>
        <taxon>Bacillus</taxon>
        <taxon>Bacillus cereus group</taxon>
    </lineage>
</organism>
<name>A0A9W5KXD2_BACCE</name>
<keyword evidence="1" id="KW-0472">Membrane</keyword>
<proteinExistence type="predicted"/>
<dbReference type="AlphaFoldDB" id="A0A9W5KXD2"/>
<feature type="transmembrane region" description="Helical" evidence="1">
    <location>
        <begin position="32"/>
        <end position="51"/>
    </location>
</feature>
<sequence>MFSGFQWFPKRWGKRKVSEQFHQSKFADEGKGILITIYAIDLYFISIPLKVKKYN</sequence>